<evidence type="ECO:0000313" key="3">
    <source>
        <dbReference type="EMBL" id="GAA4131224.1"/>
    </source>
</evidence>
<dbReference type="Pfam" id="PF00149">
    <property type="entry name" value="Metallophos"/>
    <property type="match status" value="1"/>
</dbReference>
<keyword evidence="1" id="KW-0732">Signal</keyword>
<dbReference type="InterPro" id="IPR004843">
    <property type="entry name" value="Calcineurin-like_PHP"/>
</dbReference>
<protein>
    <submittedName>
        <fullName evidence="3">Metallophosphoesterase</fullName>
    </submittedName>
</protein>
<gene>
    <name evidence="3" type="ORF">GCM10022216_01100</name>
</gene>
<organism evidence="3 4">
    <name type="scientific">Sphingobacterium kyonggiense</name>
    <dbReference type="NCBI Taxonomy" id="714075"/>
    <lineage>
        <taxon>Bacteria</taxon>
        <taxon>Pseudomonadati</taxon>
        <taxon>Bacteroidota</taxon>
        <taxon>Sphingobacteriia</taxon>
        <taxon>Sphingobacteriales</taxon>
        <taxon>Sphingobacteriaceae</taxon>
        <taxon>Sphingobacterium</taxon>
    </lineage>
</organism>
<dbReference type="EMBL" id="BAAAZI010000001">
    <property type="protein sequence ID" value="GAA4131224.1"/>
    <property type="molecule type" value="Genomic_DNA"/>
</dbReference>
<proteinExistence type="predicted"/>
<dbReference type="Proteomes" id="UP001500101">
    <property type="component" value="Unassembled WGS sequence"/>
</dbReference>
<name>A0ABP7Y6D5_9SPHI</name>
<dbReference type="PROSITE" id="PS51318">
    <property type="entry name" value="TAT"/>
    <property type="match status" value="1"/>
</dbReference>
<dbReference type="RefSeq" id="WP_344672733.1">
    <property type="nucleotide sequence ID" value="NZ_BAAAZI010000001.1"/>
</dbReference>
<dbReference type="InterPro" id="IPR006311">
    <property type="entry name" value="TAT_signal"/>
</dbReference>
<keyword evidence="4" id="KW-1185">Reference proteome</keyword>
<dbReference type="PANTHER" id="PTHR22953:SF153">
    <property type="entry name" value="PURPLE ACID PHOSPHATASE"/>
    <property type="match status" value="1"/>
</dbReference>
<evidence type="ECO:0000259" key="2">
    <source>
        <dbReference type="Pfam" id="PF00149"/>
    </source>
</evidence>
<comment type="caution">
    <text evidence="3">The sequence shown here is derived from an EMBL/GenBank/DDBJ whole genome shotgun (WGS) entry which is preliminary data.</text>
</comment>
<feature type="domain" description="Calcineurin-like phosphoesterase" evidence="2">
    <location>
        <begin position="158"/>
        <end position="352"/>
    </location>
</feature>
<dbReference type="InterPro" id="IPR039331">
    <property type="entry name" value="PAPs-like"/>
</dbReference>
<evidence type="ECO:0000256" key="1">
    <source>
        <dbReference type="ARBA" id="ARBA00022729"/>
    </source>
</evidence>
<reference evidence="4" key="1">
    <citation type="journal article" date="2019" name="Int. J. Syst. Evol. Microbiol.">
        <title>The Global Catalogue of Microorganisms (GCM) 10K type strain sequencing project: providing services to taxonomists for standard genome sequencing and annotation.</title>
        <authorList>
            <consortium name="The Broad Institute Genomics Platform"/>
            <consortium name="The Broad Institute Genome Sequencing Center for Infectious Disease"/>
            <person name="Wu L."/>
            <person name="Ma J."/>
        </authorList>
    </citation>
    <scope>NUCLEOTIDE SEQUENCE [LARGE SCALE GENOMIC DNA]</scope>
    <source>
        <strain evidence="4">JCM 16704</strain>
    </source>
</reference>
<dbReference type="SUPFAM" id="SSF56300">
    <property type="entry name" value="Metallo-dependent phosphatases"/>
    <property type="match status" value="1"/>
</dbReference>
<accession>A0ABP7Y6D5</accession>
<dbReference type="InterPro" id="IPR029052">
    <property type="entry name" value="Metallo-depent_PP-like"/>
</dbReference>
<evidence type="ECO:0000313" key="4">
    <source>
        <dbReference type="Proteomes" id="UP001500101"/>
    </source>
</evidence>
<sequence>MKDINQQNQVNRRYFLKSAAFLLGSLGLSQFDAFAVPLEHAQMEEGLFACNPLIWRRGDAELEILCVFKKPVVCWVHYGKQPENLNQKTREVRDGMAHVGTIHRIPVANLDPNIPYHYQIEASEVIQLERKDSQFGPKEKSPVFSLKGSQSNQAETSFIVFNDIHETPTSFAELRKLSTINEPEFYVLNGDMVSSMKSEDHFITSVLAPMALLTESTIPVIYSRGNHETWSGHARQITDYMRGVDHPFYYGFRQGPVYMLIMDSGETRSDEDAANWGLIEFDAYRSKQTAWLKEELEKPACRDAKYRIVVTHIPPFYAGKELHAATQYFKEWGDLLNAANISLMLCGHTHKPGIHPSVPGKHNFPIVIGGGPKPGNRTVIQVQANSAKLNLSLIRDDGTSLGNLTV</sequence>
<dbReference type="Gene3D" id="3.60.21.10">
    <property type="match status" value="1"/>
</dbReference>
<dbReference type="PANTHER" id="PTHR22953">
    <property type="entry name" value="ACID PHOSPHATASE RELATED"/>
    <property type="match status" value="1"/>
</dbReference>